<evidence type="ECO:0000256" key="2">
    <source>
        <dbReference type="SAM" id="Phobius"/>
    </source>
</evidence>
<comment type="caution">
    <text evidence="3">The sequence shown here is derived from an EMBL/GenBank/DDBJ whole genome shotgun (WGS) entry which is preliminary data.</text>
</comment>
<feature type="region of interest" description="Disordered" evidence="1">
    <location>
        <begin position="203"/>
        <end position="249"/>
    </location>
</feature>
<proteinExistence type="predicted"/>
<dbReference type="RefSeq" id="XP_064669608.1">
    <property type="nucleotide sequence ID" value="XM_064818343.1"/>
</dbReference>
<accession>A0AAN6TCW0</accession>
<name>A0AAN6TCW0_9PEZI</name>
<feature type="transmembrane region" description="Helical" evidence="2">
    <location>
        <begin position="128"/>
        <end position="152"/>
    </location>
</feature>
<keyword evidence="2" id="KW-0812">Transmembrane</keyword>
<reference evidence="3" key="1">
    <citation type="journal article" date="2023" name="Mol. Phylogenet. Evol.">
        <title>Genome-scale phylogeny and comparative genomics of the fungal order Sordariales.</title>
        <authorList>
            <person name="Hensen N."/>
            <person name="Bonometti L."/>
            <person name="Westerberg I."/>
            <person name="Brannstrom I.O."/>
            <person name="Guillou S."/>
            <person name="Cros-Aarteil S."/>
            <person name="Calhoun S."/>
            <person name="Haridas S."/>
            <person name="Kuo A."/>
            <person name="Mondo S."/>
            <person name="Pangilinan J."/>
            <person name="Riley R."/>
            <person name="LaButti K."/>
            <person name="Andreopoulos B."/>
            <person name="Lipzen A."/>
            <person name="Chen C."/>
            <person name="Yan M."/>
            <person name="Daum C."/>
            <person name="Ng V."/>
            <person name="Clum A."/>
            <person name="Steindorff A."/>
            <person name="Ohm R.A."/>
            <person name="Martin F."/>
            <person name="Silar P."/>
            <person name="Natvig D.O."/>
            <person name="Lalanne C."/>
            <person name="Gautier V."/>
            <person name="Ament-Velasquez S.L."/>
            <person name="Kruys A."/>
            <person name="Hutchinson M.I."/>
            <person name="Powell A.J."/>
            <person name="Barry K."/>
            <person name="Miller A.N."/>
            <person name="Grigoriev I.V."/>
            <person name="Debuchy R."/>
            <person name="Gladieux P."/>
            <person name="Hiltunen Thoren M."/>
            <person name="Johannesson H."/>
        </authorList>
    </citation>
    <scope>NUCLEOTIDE SEQUENCE</scope>
    <source>
        <strain evidence="3">CBS 508.74</strain>
    </source>
</reference>
<evidence type="ECO:0008006" key="5">
    <source>
        <dbReference type="Google" id="ProtNLM"/>
    </source>
</evidence>
<sequence>MGWLGLLQTQRMGSVQGEGETRDYHQRRRVRMPSFNCCHLSHRFYPRAIHTINWQTTCHNWGKNRVGAITFPDRTNIVDIVDSTDNFLRGHGYRTTVPPAPADSITATSTPIAADHTISSGLSDAAKIGIGVGTGFAVLMLLGALSAIWIILRRNHTNNGSSLDEAQTSLPMHNNKEMGPVEMPAMPALPPKSPFIPRPQFIDQRPQDPSGPWLMSCHAQRRENIPPSKSRYSAPSELMAPIGPVELPA</sequence>
<dbReference type="GeneID" id="89942469"/>
<keyword evidence="2" id="KW-1133">Transmembrane helix</keyword>
<reference evidence="3" key="2">
    <citation type="submission" date="2023-05" db="EMBL/GenBank/DDBJ databases">
        <authorList>
            <consortium name="Lawrence Berkeley National Laboratory"/>
            <person name="Steindorff A."/>
            <person name="Hensen N."/>
            <person name="Bonometti L."/>
            <person name="Westerberg I."/>
            <person name="Brannstrom I.O."/>
            <person name="Guillou S."/>
            <person name="Cros-Aarteil S."/>
            <person name="Calhoun S."/>
            <person name="Haridas S."/>
            <person name="Kuo A."/>
            <person name="Mondo S."/>
            <person name="Pangilinan J."/>
            <person name="Riley R."/>
            <person name="Labutti K."/>
            <person name="Andreopoulos B."/>
            <person name="Lipzen A."/>
            <person name="Chen C."/>
            <person name="Yanf M."/>
            <person name="Daum C."/>
            <person name="Ng V."/>
            <person name="Clum A."/>
            <person name="Ohm R."/>
            <person name="Martin F."/>
            <person name="Silar P."/>
            <person name="Natvig D."/>
            <person name="Lalanne C."/>
            <person name="Gautier V."/>
            <person name="Ament-Velasquez S.L."/>
            <person name="Kruys A."/>
            <person name="Hutchinson M.I."/>
            <person name="Powell A.J."/>
            <person name="Barry K."/>
            <person name="Miller A.N."/>
            <person name="Grigoriev I.V."/>
            <person name="Debuchy R."/>
            <person name="Gladieux P."/>
            <person name="Thoren M.H."/>
            <person name="Johannesson H."/>
        </authorList>
    </citation>
    <scope>NUCLEOTIDE SEQUENCE</scope>
    <source>
        <strain evidence="3">CBS 508.74</strain>
    </source>
</reference>
<evidence type="ECO:0000313" key="4">
    <source>
        <dbReference type="Proteomes" id="UP001302812"/>
    </source>
</evidence>
<keyword evidence="4" id="KW-1185">Reference proteome</keyword>
<evidence type="ECO:0000256" key="1">
    <source>
        <dbReference type="SAM" id="MobiDB-lite"/>
    </source>
</evidence>
<organism evidence="3 4">
    <name type="scientific">Canariomyces notabilis</name>
    <dbReference type="NCBI Taxonomy" id="2074819"/>
    <lineage>
        <taxon>Eukaryota</taxon>
        <taxon>Fungi</taxon>
        <taxon>Dikarya</taxon>
        <taxon>Ascomycota</taxon>
        <taxon>Pezizomycotina</taxon>
        <taxon>Sordariomycetes</taxon>
        <taxon>Sordariomycetidae</taxon>
        <taxon>Sordariales</taxon>
        <taxon>Chaetomiaceae</taxon>
        <taxon>Canariomyces</taxon>
    </lineage>
</organism>
<evidence type="ECO:0000313" key="3">
    <source>
        <dbReference type="EMBL" id="KAK4112038.1"/>
    </source>
</evidence>
<dbReference type="EMBL" id="MU853343">
    <property type="protein sequence ID" value="KAK4112038.1"/>
    <property type="molecule type" value="Genomic_DNA"/>
</dbReference>
<dbReference type="AlphaFoldDB" id="A0AAN6TCW0"/>
<gene>
    <name evidence="3" type="ORF">N656DRAFT_806213</name>
</gene>
<dbReference type="Proteomes" id="UP001302812">
    <property type="component" value="Unassembled WGS sequence"/>
</dbReference>
<keyword evidence="2" id="KW-0472">Membrane</keyword>
<protein>
    <recommendedName>
        <fullName evidence="5">Mid2 domain-containing protein</fullName>
    </recommendedName>
</protein>